<organism evidence="2 3">
    <name type="scientific">Cuscuta epithymum</name>
    <dbReference type="NCBI Taxonomy" id="186058"/>
    <lineage>
        <taxon>Eukaryota</taxon>
        <taxon>Viridiplantae</taxon>
        <taxon>Streptophyta</taxon>
        <taxon>Embryophyta</taxon>
        <taxon>Tracheophyta</taxon>
        <taxon>Spermatophyta</taxon>
        <taxon>Magnoliopsida</taxon>
        <taxon>eudicotyledons</taxon>
        <taxon>Gunneridae</taxon>
        <taxon>Pentapetalae</taxon>
        <taxon>asterids</taxon>
        <taxon>lamiids</taxon>
        <taxon>Solanales</taxon>
        <taxon>Convolvulaceae</taxon>
        <taxon>Cuscuteae</taxon>
        <taxon>Cuscuta</taxon>
        <taxon>Cuscuta subgen. Cuscuta</taxon>
    </lineage>
</organism>
<sequence>MPPYPPPPPAAGPTFIQSYPPATVSAARPPLTPYPQPSGQPCLRTTSSAAPTLTPTCHRRRRPCLHTTTSFAAPPYLHSYSLSASQPLLCSRWKPERLKQGKGVNLAGERNKMQT</sequence>
<evidence type="ECO:0000313" key="3">
    <source>
        <dbReference type="Proteomes" id="UP001152523"/>
    </source>
</evidence>
<name>A0AAV0CK51_9ASTE</name>
<comment type="caution">
    <text evidence="2">The sequence shown here is derived from an EMBL/GenBank/DDBJ whole genome shotgun (WGS) entry which is preliminary data.</text>
</comment>
<feature type="region of interest" description="Disordered" evidence="1">
    <location>
        <begin position="1"/>
        <end position="56"/>
    </location>
</feature>
<protein>
    <submittedName>
        <fullName evidence="2">Uncharacterized protein</fullName>
    </submittedName>
</protein>
<evidence type="ECO:0000256" key="1">
    <source>
        <dbReference type="SAM" id="MobiDB-lite"/>
    </source>
</evidence>
<feature type="compositionally biased region" description="Low complexity" evidence="1">
    <location>
        <begin position="43"/>
        <end position="56"/>
    </location>
</feature>
<reference evidence="2" key="1">
    <citation type="submission" date="2022-07" db="EMBL/GenBank/DDBJ databases">
        <authorList>
            <person name="Macas J."/>
            <person name="Novak P."/>
            <person name="Neumann P."/>
        </authorList>
    </citation>
    <scope>NUCLEOTIDE SEQUENCE</scope>
</reference>
<dbReference type="EMBL" id="CAMAPF010000030">
    <property type="protein sequence ID" value="CAH9076192.1"/>
    <property type="molecule type" value="Genomic_DNA"/>
</dbReference>
<evidence type="ECO:0000313" key="2">
    <source>
        <dbReference type="EMBL" id="CAH9076192.1"/>
    </source>
</evidence>
<feature type="compositionally biased region" description="Pro residues" evidence="1">
    <location>
        <begin position="1"/>
        <end position="11"/>
    </location>
</feature>
<keyword evidence="3" id="KW-1185">Reference proteome</keyword>
<proteinExistence type="predicted"/>
<accession>A0AAV0CK51</accession>
<dbReference type="Proteomes" id="UP001152523">
    <property type="component" value="Unassembled WGS sequence"/>
</dbReference>
<dbReference type="AlphaFoldDB" id="A0AAV0CK51"/>
<gene>
    <name evidence="2" type="ORF">CEPIT_LOCUS5799</name>
</gene>